<dbReference type="EMBL" id="CADCUP010000013">
    <property type="protein sequence ID" value="CAA9372319.1"/>
    <property type="molecule type" value="Genomic_DNA"/>
</dbReference>
<proteinExistence type="predicted"/>
<dbReference type="RefSeq" id="WP_295656169.1">
    <property type="nucleotide sequence ID" value="NZ_CADCUP010000013.1"/>
</dbReference>
<dbReference type="AlphaFoldDB" id="A0A6J4MY36"/>
<reference evidence="1" key="1">
    <citation type="submission" date="2020-02" db="EMBL/GenBank/DDBJ databases">
        <authorList>
            <person name="Meier V. D."/>
        </authorList>
    </citation>
    <scope>NUCLEOTIDE SEQUENCE</scope>
    <source>
        <strain evidence="1">AVDCRST_MAG06</strain>
    </source>
</reference>
<protein>
    <recommendedName>
        <fullName evidence="2">Sulfur carrier protein ThiS</fullName>
    </recommendedName>
</protein>
<dbReference type="PANTHER" id="PTHR34472:SF1">
    <property type="entry name" value="SULFUR CARRIER PROTEIN THIS"/>
    <property type="match status" value="1"/>
</dbReference>
<sequence length="66" mass="6931">MQITINGVTADVADRTTVAALIRDRVEGRSRVAVAVNTGVVPRSQWEATRLRPGDSIELLAATAGG</sequence>
<accession>A0A6J4MY36</accession>
<dbReference type="NCBIfam" id="TIGR01683">
    <property type="entry name" value="thiS"/>
    <property type="match status" value="1"/>
</dbReference>
<dbReference type="InterPro" id="IPR003749">
    <property type="entry name" value="ThiS/MoaD-like"/>
</dbReference>
<gene>
    <name evidence="1" type="ORF">AVDCRST_MAG06-167</name>
</gene>
<evidence type="ECO:0008006" key="2">
    <source>
        <dbReference type="Google" id="ProtNLM"/>
    </source>
</evidence>
<dbReference type="Gene3D" id="3.10.20.30">
    <property type="match status" value="1"/>
</dbReference>
<dbReference type="InterPro" id="IPR016155">
    <property type="entry name" value="Mopterin_synth/thiamin_S_b"/>
</dbReference>
<dbReference type="SUPFAM" id="SSF54285">
    <property type="entry name" value="MoaD/ThiS"/>
    <property type="match status" value="1"/>
</dbReference>
<dbReference type="InterPro" id="IPR010035">
    <property type="entry name" value="Thi_S"/>
</dbReference>
<dbReference type="InterPro" id="IPR012675">
    <property type="entry name" value="Beta-grasp_dom_sf"/>
</dbReference>
<dbReference type="Pfam" id="PF02597">
    <property type="entry name" value="ThiS"/>
    <property type="match status" value="1"/>
</dbReference>
<evidence type="ECO:0000313" key="1">
    <source>
        <dbReference type="EMBL" id="CAA9372319.1"/>
    </source>
</evidence>
<name>A0A6J4MY36_9ACTN</name>
<organism evidence="1">
    <name type="scientific">uncultured Nocardioides sp</name>
    <dbReference type="NCBI Taxonomy" id="198441"/>
    <lineage>
        <taxon>Bacteria</taxon>
        <taxon>Bacillati</taxon>
        <taxon>Actinomycetota</taxon>
        <taxon>Actinomycetes</taxon>
        <taxon>Propionibacteriales</taxon>
        <taxon>Nocardioidaceae</taxon>
        <taxon>Nocardioides</taxon>
        <taxon>environmental samples</taxon>
    </lineage>
</organism>
<dbReference type="PANTHER" id="PTHR34472">
    <property type="entry name" value="SULFUR CARRIER PROTEIN THIS"/>
    <property type="match status" value="1"/>
</dbReference>
<dbReference type="CDD" id="cd00565">
    <property type="entry name" value="Ubl_ThiS"/>
    <property type="match status" value="1"/>
</dbReference>